<evidence type="ECO:0000313" key="2">
    <source>
        <dbReference type="Proteomes" id="UP000183496"/>
    </source>
</evidence>
<comment type="caution">
    <text evidence="1">The sequence shown here is derived from an EMBL/GenBank/DDBJ whole genome shotgun (WGS) entry which is preliminary data.</text>
</comment>
<dbReference type="AlphaFoldDB" id="A0AAJ4W5N4"/>
<dbReference type="RefSeq" id="WP_041895364.1">
    <property type="nucleotide sequence ID" value="NZ_CP010817.1"/>
</dbReference>
<reference evidence="1 2" key="1">
    <citation type="submission" date="2016-10" db="EMBL/GenBank/DDBJ databases">
        <authorList>
            <person name="Varghese N."/>
            <person name="Submissions S."/>
        </authorList>
    </citation>
    <scope>NUCLEOTIDE SEQUENCE [LARGE SCALE GENOMIC DNA]</scope>
    <source>
        <strain evidence="2">DSM 19823 / KCTC 23066 / CCTCC M 208030 / D25</strain>
    </source>
</reference>
<sequence length="119" mass="13854">MSYDIAVYRIETREKYQGNTEDDFFGNEENLIEFTSEQIEGLKKRLLVYEYVLIKEDDLGMRFGHPDEDYGAALLCKNALYFTASWSGDSIFEVGMTASEFTDTGEYAKYDFQNGEWEE</sequence>
<evidence type="ECO:0000313" key="1">
    <source>
        <dbReference type="EMBL" id="SER24723.1"/>
    </source>
</evidence>
<gene>
    <name evidence="1" type="ORF">SAMN04488089_111118</name>
</gene>
<name>A0AAJ4W5N4_MYRPR</name>
<accession>A0AAJ4W5N4</accession>
<proteinExistence type="predicted"/>
<organism evidence="1 2">
    <name type="scientific">Myroides profundi</name>
    <dbReference type="NCBI Taxonomy" id="480520"/>
    <lineage>
        <taxon>Bacteria</taxon>
        <taxon>Pseudomonadati</taxon>
        <taxon>Bacteroidota</taxon>
        <taxon>Flavobacteriia</taxon>
        <taxon>Flavobacteriales</taxon>
        <taxon>Flavobacteriaceae</taxon>
        <taxon>Myroides</taxon>
    </lineage>
</organism>
<dbReference type="EMBL" id="FOFY01000011">
    <property type="protein sequence ID" value="SER24723.1"/>
    <property type="molecule type" value="Genomic_DNA"/>
</dbReference>
<protein>
    <submittedName>
        <fullName evidence="1">Uncharacterized protein</fullName>
    </submittedName>
</protein>
<keyword evidence="2" id="KW-1185">Reference proteome</keyword>
<dbReference type="Proteomes" id="UP000183496">
    <property type="component" value="Unassembled WGS sequence"/>
</dbReference>